<keyword evidence="1" id="KW-0812">Transmembrane</keyword>
<dbReference type="KEGG" id="ole:K0B96_03405"/>
<name>A0A8F9TV71_9BACT</name>
<dbReference type="Pfam" id="PF04306">
    <property type="entry name" value="DUF456"/>
    <property type="match status" value="1"/>
</dbReference>
<dbReference type="PANTHER" id="PTHR39165">
    <property type="entry name" value="IG HYPOTHETICAL 17883"/>
    <property type="match status" value="1"/>
</dbReference>
<evidence type="ECO:0000313" key="2">
    <source>
        <dbReference type="EMBL" id="QYM79680.1"/>
    </source>
</evidence>
<protein>
    <submittedName>
        <fullName evidence="2">DUF456 domain-containing protein</fullName>
    </submittedName>
</protein>
<feature type="transmembrane region" description="Helical" evidence="1">
    <location>
        <begin position="133"/>
        <end position="158"/>
    </location>
</feature>
<evidence type="ECO:0000313" key="3">
    <source>
        <dbReference type="Proteomes" id="UP000825051"/>
    </source>
</evidence>
<dbReference type="EMBL" id="CP080507">
    <property type="protein sequence ID" value="QYM79680.1"/>
    <property type="molecule type" value="Genomic_DNA"/>
</dbReference>
<organism evidence="2 3">
    <name type="scientific">Horticoccus luteus</name>
    <dbReference type="NCBI Taxonomy" id="2862869"/>
    <lineage>
        <taxon>Bacteria</taxon>
        <taxon>Pseudomonadati</taxon>
        <taxon>Verrucomicrobiota</taxon>
        <taxon>Opitutia</taxon>
        <taxon>Opitutales</taxon>
        <taxon>Opitutaceae</taxon>
        <taxon>Horticoccus</taxon>
    </lineage>
</organism>
<gene>
    <name evidence="2" type="ORF">K0B96_03405</name>
</gene>
<keyword evidence="3" id="KW-1185">Reference proteome</keyword>
<dbReference type="Proteomes" id="UP000825051">
    <property type="component" value="Chromosome"/>
</dbReference>
<feature type="transmembrane region" description="Helical" evidence="1">
    <location>
        <begin position="89"/>
        <end position="112"/>
    </location>
</feature>
<dbReference type="PANTHER" id="PTHR39165:SF1">
    <property type="entry name" value="DUF456 DOMAIN-CONTAINING PROTEIN"/>
    <property type="match status" value="1"/>
</dbReference>
<keyword evidence="1" id="KW-0472">Membrane</keyword>
<evidence type="ECO:0000256" key="1">
    <source>
        <dbReference type="SAM" id="Phobius"/>
    </source>
</evidence>
<proteinExistence type="predicted"/>
<dbReference type="RefSeq" id="WP_220163870.1">
    <property type="nucleotide sequence ID" value="NZ_CP080507.1"/>
</dbReference>
<sequence length="164" mass="17323">MEYLYWTLTLLLLLVGAVGSVVPLLPGTTLMFAGVILQRLLLPATITWTAVFWIGAVWVFSLAVDLICTLVGTRLFGGSKWGMTGATGGALVGMFFSLPALIFGTMFGAIAAEKIFGRRTDRDALRSGVGATLGFLAGTFARAICALLMIALFAYAVITAAPPR</sequence>
<reference evidence="2" key="1">
    <citation type="submission" date="2021-08" db="EMBL/GenBank/DDBJ databases">
        <title>Genome of a novel bacterium of the phylum Verrucomicrobia, Oleiharenicola sp. KSB-15.</title>
        <authorList>
            <person name="Chung J.-H."/>
            <person name="Ahn J.-H."/>
            <person name="Yoon Y."/>
            <person name="Kim D.-Y."/>
            <person name="An S.-H."/>
            <person name="Park I."/>
            <person name="Yeon J."/>
        </authorList>
    </citation>
    <scope>NUCLEOTIDE SEQUENCE</scope>
    <source>
        <strain evidence="2">KSB-15</strain>
    </source>
</reference>
<dbReference type="InterPro" id="IPR007403">
    <property type="entry name" value="DUF456"/>
</dbReference>
<accession>A0A8F9TV71</accession>
<keyword evidence="1" id="KW-1133">Transmembrane helix</keyword>
<dbReference type="AlphaFoldDB" id="A0A8F9TV71"/>